<dbReference type="EMBL" id="UYRU01001101">
    <property type="protein sequence ID" value="VDK31167.1"/>
    <property type="molecule type" value="Genomic_DNA"/>
</dbReference>
<accession>A0A3P6PDR5</accession>
<dbReference type="Proteomes" id="UP000281553">
    <property type="component" value="Unassembled WGS sequence"/>
</dbReference>
<evidence type="ECO:0000313" key="3">
    <source>
        <dbReference type="Proteomes" id="UP000281553"/>
    </source>
</evidence>
<feature type="compositionally biased region" description="Low complexity" evidence="1">
    <location>
        <begin position="28"/>
        <end position="45"/>
    </location>
</feature>
<keyword evidence="3" id="KW-1185">Reference proteome</keyword>
<reference evidence="2 3" key="1">
    <citation type="submission" date="2018-11" db="EMBL/GenBank/DDBJ databases">
        <authorList>
            <consortium name="Pathogen Informatics"/>
        </authorList>
    </citation>
    <scope>NUCLEOTIDE SEQUENCE [LARGE SCALE GENOMIC DNA]</scope>
</reference>
<name>A0A3P6PDR5_DIBLA</name>
<feature type="region of interest" description="Disordered" evidence="1">
    <location>
        <begin position="26"/>
        <end position="47"/>
    </location>
</feature>
<feature type="region of interest" description="Disordered" evidence="1">
    <location>
        <begin position="59"/>
        <end position="78"/>
    </location>
</feature>
<evidence type="ECO:0000313" key="2">
    <source>
        <dbReference type="EMBL" id="VDK31167.1"/>
    </source>
</evidence>
<evidence type="ECO:0000256" key="1">
    <source>
        <dbReference type="SAM" id="MobiDB-lite"/>
    </source>
</evidence>
<gene>
    <name evidence="2" type="ORF">DILT_LOCUS293</name>
</gene>
<protein>
    <submittedName>
        <fullName evidence="2">Uncharacterized protein</fullName>
    </submittedName>
</protein>
<proteinExistence type="predicted"/>
<sequence length="103" mass="11247">MPSFLFSVGLNKFARLARSVTRNRTLLQQHQQQQQQVPSTSQTPVIPTITTTASREFDHTAAHGTAHTPTHEPGSAFFAGVDAEAGLFGKALESRQDVEKVET</sequence>
<dbReference type="AlphaFoldDB" id="A0A3P6PDR5"/>
<organism evidence="2 3">
    <name type="scientific">Dibothriocephalus latus</name>
    <name type="common">Fish tapeworm</name>
    <name type="synonym">Diphyllobothrium latum</name>
    <dbReference type="NCBI Taxonomy" id="60516"/>
    <lineage>
        <taxon>Eukaryota</taxon>
        <taxon>Metazoa</taxon>
        <taxon>Spiralia</taxon>
        <taxon>Lophotrochozoa</taxon>
        <taxon>Platyhelminthes</taxon>
        <taxon>Cestoda</taxon>
        <taxon>Eucestoda</taxon>
        <taxon>Diphyllobothriidea</taxon>
        <taxon>Diphyllobothriidae</taxon>
        <taxon>Dibothriocephalus</taxon>
    </lineage>
</organism>